<feature type="transmembrane region" description="Helical" evidence="3">
    <location>
        <begin position="204"/>
        <end position="223"/>
    </location>
</feature>
<dbReference type="PROSITE" id="PS50850">
    <property type="entry name" value="MFS"/>
    <property type="match status" value="1"/>
</dbReference>
<dbReference type="InterPro" id="IPR050327">
    <property type="entry name" value="Proton-linked_MCT"/>
</dbReference>
<feature type="transmembrane region" description="Helical" evidence="3">
    <location>
        <begin position="486"/>
        <end position="510"/>
    </location>
</feature>
<evidence type="ECO:0000256" key="3">
    <source>
        <dbReference type="SAM" id="Phobius"/>
    </source>
</evidence>
<feature type="transmembrane region" description="Helical" evidence="3">
    <location>
        <begin position="78"/>
        <end position="98"/>
    </location>
</feature>
<name>A0AAD9IXJ8_9ANNE</name>
<dbReference type="Proteomes" id="UP001208570">
    <property type="component" value="Unassembled WGS sequence"/>
</dbReference>
<feature type="domain" description="Major facilitator superfamily (MFS) profile" evidence="4">
    <location>
        <begin position="78"/>
        <end position="512"/>
    </location>
</feature>
<proteinExistence type="predicted"/>
<feature type="transmembrane region" description="Helical" evidence="3">
    <location>
        <begin position="418"/>
        <end position="440"/>
    </location>
</feature>
<evidence type="ECO:0000256" key="1">
    <source>
        <dbReference type="ARBA" id="ARBA00004141"/>
    </source>
</evidence>
<organism evidence="5 6">
    <name type="scientific">Paralvinella palmiformis</name>
    <dbReference type="NCBI Taxonomy" id="53620"/>
    <lineage>
        <taxon>Eukaryota</taxon>
        <taxon>Metazoa</taxon>
        <taxon>Spiralia</taxon>
        <taxon>Lophotrochozoa</taxon>
        <taxon>Annelida</taxon>
        <taxon>Polychaeta</taxon>
        <taxon>Sedentaria</taxon>
        <taxon>Canalipalpata</taxon>
        <taxon>Terebellida</taxon>
        <taxon>Terebelliformia</taxon>
        <taxon>Alvinellidae</taxon>
        <taxon>Paralvinella</taxon>
    </lineage>
</organism>
<feature type="transmembrane region" description="Helical" evidence="3">
    <location>
        <begin position="378"/>
        <end position="398"/>
    </location>
</feature>
<keyword evidence="3" id="KW-0472">Membrane</keyword>
<dbReference type="Pfam" id="PF07690">
    <property type="entry name" value="MFS_1"/>
    <property type="match status" value="1"/>
</dbReference>
<evidence type="ECO:0000313" key="6">
    <source>
        <dbReference type="Proteomes" id="UP001208570"/>
    </source>
</evidence>
<protein>
    <recommendedName>
        <fullName evidence="4">Major facilitator superfamily (MFS) profile domain-containing protein</fullName>
    </recommendedName>
</protein>
<evidence type="ECO:0000313" key="5">
    <source>
        <dbReference type="EMBL" id="KAK2142183.1"/>
    </source>
</evidence>
<dbReference type="EMBL" id="JAODUP010000987">
    <property type="protein sequence ID" value="KAK2142183.1"/>
    <property type="molecule type" value="Genomic_DNA"/>
</dbReference>
<feature type="region of interest" description="Disordered" evidence="2">
    <location>
        <begin position="530"/>
        <end position="578"/>
    </location>
</feature>
<dbReference type="InterPro" id="IPR036259">
    <property type="entry name" value="MFS_trans_sf"/>
</dbReference>
<reference evidence="5" key="1">
    <citation type="journal article" date="2023" name="Mol. Biol. Evol.">
        <title>Third-Generation Sequencing Reveals the Adaptive Role of the Epigenome in Three Deep-Sea Polychaetes.</title>
        <authorList>
            <person name="Perez M."/>
            <person name="Aroh O."/>
            <person name="Sun Y."/>
            <person name="Lan Y."/>
            <person name="Juniper S.K."/>
            <person name="Young C.R."/>
            <person name="Angers B."/>
            <person name="Qian P.Y."/>
        </authorList>
    </citation>
    <scope>NUCLEOTIDE SEQUENCE</scope>
    <source>
        <strain evidence="5">P08H-3</strain>
    </source>
</reference>
<keyword evidence="3" id="KW-0812">Transmembrane</keyword>
<feature type="transmembrane region" description="Helical" evidence="3">
    <location>
        <begin position="147"/>
        <end position="166"/>
    </location>
</feature>
<dbReference type="GO" id="GO:0016020">
    <property type="term" value="C:membrane"/>
    <property type="evidence" value="ECO:0007669"/>
    <property type="project" value="UniProtKB-SubCell"/>
</dbReference>
<gene>
    <name evidence="5" type="ORF">LSH36_987g00082</name>
</gene>
<dbReference type="Gene3D" id="1.20.1250.20">
    <property type="entry name" value="MFS general substrate transporter like domains"/>
    <property type="match status" value="1"/>
</dbReference>
<feature type="transmembrane region" description="Helical" evidence="3">
    <location>
        <begin position="347"/>
        <end position="366"/>
    </location>
</feature>
<sequence>MCFAERTSPAASRESSSRAVTSTMTIKSVNADVDAKKSSSSPLPEVTATANDRRCTCNGTADVAKATRDSKWQVDDSWSWVILVSTFCNYIVISAIWYSFSVLYKEYADHFDRSLASIGVLASVEAAALHFTGAICSGIVEKYGSRPVAMIGSFIASVALFSGAFVNNLTALYVVYGIAGGGIGLSYVSFVVIIQLYFDKRRTIASGFSLTGFSIASFCLPPFTRWILDLYGWRGTLIIISAFYLNGIVLAALLRPPPKRLLASRSSSRKRTASFSERFSRQISMKRTRSRMARCCRVLRLVFDYRMFRNPKFILYGLGTFFMMVGNIAFFMHLVNRAQCLGIDKHLATFLPSIYGIANGICRLLFSVVANLPKCNRILQYGLWIMAGGLISFLSGLVTDFVGLAVVCACFGMCVGKWVSWCVGVLVSWWGRCVGAFICIQYPALVDMLGVRRIARSTGLLQIFIGSAGLIATPLAGWVYDVTGNYVIPYYVMGTIMMLGGAIVLVIPCLSSRDRHHSGKAAKPVKLMSPDLEIGDPDANSAPSDNMAEDDSTQSSEIATCQGRMRTLSASSHLSART</sequence>
<dbReference type="AlphaFoldDB" id="A0AAD9IXJ8"/>
<feature type="transmembrane region" description="Helical" evidence="3">
    <location>
        <begin position="313"/>
        <end position="335"/>
    </location>
</feature>
<keyword evidence="6" id="KW-1185">Reference proteome</keyword>
<comment type="subcellular location">
    <subcellularLocation>
        <location evidence="1">Membrane</location>
        <topology evidence="1">Multi-pass membrane protein</topology>
    </subcellularLocation>
</comment>
<feature type="transmembrane region" description="Helical" evidence="3">
    <location>
        <begin position="460"/>
        <end position="480"/>
    </location>
</feature>
<comment type="caution">
    <text evidence="5">The sequence shown here is derived from an EMBL/GenBank/DDBJ whole genome shotgun (WGS) entry which is preliminary data.</text>
</comment>
<dbReference type="PANTHER" id="PTHR11360:SF260">
    <property type="entry name" value="MFS DOMAIN-CONTAINING PROTEIN"/>
    <property type="match status" value="1"/>
</dbReference>
<evidence type="ECO:0000256" key="2">
    <source>
        <dbReference type="SAM" id="MobiDB-lite"/>
    </source>
</evidence>
<feature type="transmembrane region" description="Helical" evidence="3">
    <location>
        <begin position="235"/>
        <end position="254"/>
    </location>
</feature>
<dbReference type="InterPro" id="IPR011701">
    <property type="entry name" value="MFS"/>
</dbReference>
<feature type="transmembrane region" description="Helical" evidence="3">
    <location>
        <begin position="118"/>
        <end position="140"/>
    </location>
</feature>
<dbReference type="GO" id="GO:0008028">
    <property type="term" value="F:monocarboxylic acid transmembrane transporter activity"/>
    <property type="evidence" value="ECO:0007669"/>
    <property type="project" value="TreeGrafter"/>
</dbReference>
<evidence type="ECO:0000259" key="4">
    <source>
        <dbReference type="PROSITE" id="PS50850"/>
    </source>
</evidence>
<feature type="transmembrane region" description="Helical" evidence="3">
    <location>
        <begin position="172"/>
        <end position="197"/>
    </location>
</feature>
<dbReference type="SUPFAM" id="SSF103473">
    <property type="entry name" value="MFS general substrate transporter"/>
    <property type="match status" value="1"/>
</dbReference>
<feature type="compositionally biased region" description="Polar residues" evidence="2">
    <location>
        <begin position="568"/>
        <end position="578"/>
    </location>
</feature>
<accession>A0AAD9IXJ8</accession>
<keyword evidence="3" id="KW-1133">Transmembrane helix</keyword>
<dbReference type="CDD" id="cd17352">
    <property type="entry name" value="MFS_MCT_SLC16"/>
    <property type="match status" value="1"/>
</dbReference>
<dbReference type="InterPro" id="IPR020846">
    <property type="entry name" value="MFS_dom"/>
</dbReference>
<dbReference type="PANTHER" id="PTHR11360">
    <property type="entry name" value="MONOCARBOXYLATE TRANSPORTER"/>
    <property type="match status" value="1"/>
</dbReference>
<feature type="region of interest" description="Disordered" evidence="2">
    <location>
        <begin position="1"/>
        <end position="23"/>
    </location>
</feature>